<organism evidence="1 2">
    <name type="scientific">Pisolithus microcarpus 441</name>
    <dbReference type="NCBI Taxonomy" id="765257"/>
    <lineage>
        <taxon>Eukaryota</taxon>
        <taxon>Fungi</taxon>
        <taxon>Dikarya</taxon>
        <taxon>Basidiomycota</taxon>
        <taxon>Agaricomycotina</taxon>
        <taxon>Agaricomycetes</taxon>
        <taxon>Agaricomycetidae</taxon>
        <taxon>Boletales</taxon>
        <taxon>Sclerodermatineae</taxon>
        <taxon>Pisolithaceae</taxon>
        <taxon>Pisolithus</taxon>
    </lineage>
</organism>
<dbReference type="EMBL" id="KN833718">
    <property type="protein sequence ID" value="KIK24212.1"/>
    <property type="molecule type" value="Genomic_DNA"/>
</dbReference>
<reference evidence="2" key="2">
    <citation type="submission" date="2015-01" db="EMBL/GenBank/DDBJ databases">
        <title>Evolutionary Origins and Diversification of the Mycorrhizal Mutualists.</title>
        <authorList>
            <consortium name="DOE Joint Genome Institute"/>
            <consortium name="Mycorrhizal Genomics Consortium"/>
            <person name="Kohler A."/>
            <person name="Kuo A."/>
            <person name="Nagy L.G."/>
            <person name="Floudas D."/>
            <person name="Copeland A."/>
            <person name="Barry K.W."/>
            <person name="Cichocki N."/>
            <person name="Veneault-Fourrey C."/>
            <person name="LaButti K."/>
            <person name="Lindquist E.A."/>
            <person name="Lipzen A."/>
            <person name="Lundell T."/>
            <person name="Morin E."/>
            <person name="Murat C."/>
            <person name="Riley R."/>
            <person name="Ohm R."/>
            <person name="Sun H."/>
            <person name="Tunlid A."/>
            <person name="Henrissat B."/>
            <person name="Grigoriev I.V."/>
            <person name="Hibbett D.S."/>
            <person name="Martin F."/>
        </authorList>
    </citation>
    <scope>NUCLEOTIDE SEQUENCE [LARGE SCALE GENOMIC DNA]</scope>
    <source>
        <strain evidence="2">441</strain>
    </source>
</reference>
<dbReference type="OrthoDB" id="3242359at2759"/>
<dbReference type="InterPro" id="IPR036397">
    <property type="entry name" value="RNaseH_sf"/>
</dbReference>
<evidence type="ECO:0008006" key="3">
    <source>
        <dbReference type="Google" id="ProtNLM"/>
    </source>
</evidence>
<reference evidence="1 2" key="1">
    <citation type="submission" date="2014-04" db="EMBL/GenBank/DDBJ databases">
        <authorList>
            <consortium name="DOE Joint Genome Institute"/>
            <person name="Kuo A."/>
            <person name="Kohler A."/>
            <person name="Costa M.D."/>
            <person name="Nagy L.G."/>
            <person name="Floudas D."/>
            <person name="Copeland A."/>
            <person name="Barry K.W."/>
            <person name="Cichocki N."/>
            <person name="Veneault-Fourrey C."/>
            <person name="LaButti K."/>
            <person name="Lindquist E.A."/>
            <person name="Lipzen A."/>
            <person name="Lundell T."/>
            <person name="Morin E."/>
            <person name="Murat C."/>
            <person name="Sun H."/>
            <person name="Tunlid A."/>
            <person name="Henrissat B."/>
            <person name="Grigoriev I.V."/>
            <person name="Hibbett D.S."/>
            <person name="Martin F."/>
            <person name="Nordberg H.P."/>
            <person name="Cantor M.N."/>
            <person name="Hua S.X."/>
        </authorList>
    </citation>
    <scope>NUCLEOTIDE SEQUENCE [LARGE SCALE GENOMIC DNA]</scope>
    <source>
        <strain evidence="1 2">441</strain>
    </source>
</reference>
<gene>
    <name evidence="1" type="ORF">PISMIDRAFT_98857</name>
</gene>
<sequence length="77" mass="8916">MVWPAQSPDLNPIDDFWGCLKRRLAQHENPPSGIHDLWERVQVEWEGIPAEECQKLIESMPKRVQAVLKAKGGYTKY</sequence>
<dbReference type="Gene3D" id="3.30.420.10">
    <property type="entry name" value="Ribonuclease H-like superfamily/Ribonuclease H"/>
    <property type="match status" value="1"/>
</dbReference>
<proteinExistence type="predicted"/>
<keyword evidence="2" id="KW-1185">Reference proteome</keyword>
<evidence type="ECO:0000313" key="2">
    <source>
        <dbReference type="Proteomes" id="UP000054018"/>
    </source>
</evidence>
<accession>A0A0C9ZPF5</accession>
<dbReference type="Proteomes" id="UP000054018">
    <property type="component" value="Unassembled WGS sequence"/>
</dbReference>
<dbReference type="GO" id="GO:0003676">
    <property type="term" value="F:nucleic acid binding"/>
    <property type="evidence" value="ECO:0007669"/>
    <property type="project" value="InterPro"/>
</dbReference>
<dbReference type="HOGENOM" id="CLU_033666_12_6_1"/>
<dbReference type="AlphaFoldDB" id="A0A0C9ZPF5"/>
<name>A0A0C9ZPF5_9AGAM</name>
<dbReference type="STRING" id="765257.A0A0C9ZPF5"/>
<protein>
    <recommendedName>
        <fullName evidence="3">Tc1-like transposase DDE domain-containing protein</fullName>
    </recommendedName>
</protein>
<evidence type="ECO:0000313" key="1">
    <source>
        <dbReference type="EMBL" id="KIK24212.1"/>
    </source>
</evidence>